<keyword evidence="3" id="KW-1185">Reference proteome</keyword>
<evidence type="ECO:0000256" key="1">
    <source>
        <dbReference type="SAM" id="MobiDB-lite"/>
    </source>
</evidence>
<reference evidence="2" key="1">
    <citation type="submission" date="2023-07" db="EMBL/GenBank/DDBJ databases">
        <title>Chromosome-level Genome Assembly of Striped Snakehead (Channa striata).</title>
        <authorList>
            <person name="Liu H."/>
        </authorList>
    </citation>
    <scope>NUCLEOTIDE SEQUENCE</scope>
    <source>
        <strain evidence="2">Gz</strain>
        <tissue evidence="2">Muscle</tissue>
    </source>
</reference>
<gene>
    <name evidence="2" type="ORF">Q5P01_004755</name>
</gene>
<organism evidence="2 3">
    <name type="scientific">Channa striata</name>
    <name type="common">Snakehead murrel</name>
    <name type="synonym">Ophicephalus striatus</name>
    <dbReference type="NCBI Taxonomy" id="64152"/>
    <lineage>
        <taxon>Eukaryota</taxon>
        <taxon>Metazoa</taxon>
        <taxon>Chordata</taxon>
        <taxon>Craniata</taxon>
        <taxon>Vertebrata</taxon>
        <taxon>Euteleostomi</taxon>
        <taxon>Actinopterygii</taxon>
        <taxon>Neopterygii</taxon>
        <taxon>Teleostei</taxon>
        <taxon>Neoteleostei</taxon>
        <taxon>Acanthomorphata</taxon>
        <taxon>Anabantaria</taxon>
        <taxon>Anabantiformes</taxon>
        <taxon>Channoidei</taxon>
        <taxon>Channidae</taxon>
        <taxon>Channa</taxon>
    </lineage>
</organism>
<evidence type="ECO:0000313" key="3">
    <source>
        <dbReference type="Proteomes" id="UP001187415"/>
    </source>
</evidence>
<feature type="region of interest" description="Disordered" evidence="1">
    <location>
        <begin position="142"/>
        <end position="162"/>
    </location>
</feature>
<dbReference type="AlphaFoldDB" id="A0AA88NMA0"/>
<evidence type="ECO:0000313" key="2">
    <source>
        <dbReference type="EMBL" id="KAK2856020.1"/>
    </source>
</evidence>
<accession>A0AA88NMA0</accession>
<sequence length="162" mass="17792">MSCNISKCVNIFQQLQRIETCDVSGDKVVIIPDIPLVACQPSCLSPVEEGNEKVECESHRLISGPTLIPELKSKHPCINYCMCLETRSSQLVLGSQKLSNLGCQLSVSKLLLPIYRTHQLSTAHSSAVLQIAGDKREPRISAGLSARTAHSPQWKEVRKGKL</sequence>
<protein>
    <submittedName>
        <fullName evidence="2">Uncharacterized protein</fullName>
    </submittedName>
</protein>
<feature type="compositionally biased region" description="Basic and acidic residues" evidence="1">
    <location>
        <begin position="153"/>
        <end position="162"/>
    </location>
</feature>
<name>A0AA88NMA0_CHASR</name>
<dbReference type="Proteomes" id="UP001187415">
    <property type="component" value="Unassembled WGS sequence"/>
</dbReference>
<proteinExistence type="predicted"/>
<dbReference type="EMBL" id="JAUPFM010000003">
    <property type="protein sequence ID" value="KAK2856020.1"/>
    <property type="molecule type" value="Genomic_DNA"/>
</dbReference>
<comment type="caution">
    <text evidence="2">The sequence shown here is derived from an EMBL/GenBank/DDBJ whole genome shotgun (WGS) entry which is preliminary data.</text>
</comment>